<dbReference type="FunFam" id="3.30.450.90:FF:000001">
    <property type="entry name" value="Type II secretion system ATPase GspE"/>
    <property type="match status" value="1"/>
</dbReference>
<dbReference type="GO" id="GO:0005886">
    <property type="term" value="C:plasma membrane"/>
    <property type="evidence" value="ECO:0007669"/>
    <property type="project" value="TreeGrafter"/>
</dbReference>
<dbReference type="InterPro" id="IPR027417">
    <property type="entry name" value="P-loop_NTPase"/>
</dbReference>
<reference evidence="4" key="1">
    <citation type="submission" date="2018-06" db="EMBL/GenBank/DDBJ databases">
        <authorList>
            <person name="Zhirakovskaya E."/>
        </authorList>
    </citation>
    <scope>NUCLEOTIDE SEQUENCE</scope>
</reference>
<dbReference type="PANTHER" id="PTHR30258">
    <property type="entry name" value="TYPE II SECRETION SYSTEM PROTEIN GSPE-RELATED"/>
    <property type="match status" value="1"/>
</dbReference>
<dbReference type="PANTHER" id="PTHR30258:SF29">
    <property type="entry name" value="MSHA PILUS ASSEMBLY ATPASE MSHE"/>
    <property type="match status" value="1"/>
</dbReference>
<dbReference type="GO" id="GO:0016887">
    <property type="term" value="F:ATP hydrolysis activity"/>
    <property type="evidence" value="ECO:0007669"/>
    <property type="project" value="TreeGrafter"/>
</dbReference>
<dbReference type="SUPFAM" id="SSF52540">
    <property type="entry name" value="P-loop containing nucleoside triphosphate hydrolases"/>
    <property type="match status" value="1"/>
</dbReference>
<dbReference type="InterPro" id="IPR003593">
    <property type="entry name" value="AAA+_ATPase"/>
</dbReference>
<dbReference type="EMBL" id="UOFK01000257">
    <property type="protein sequence ID" value="VAW81364.1"/>
    <property type="molecule type" value="Genomic_DNA"/>
</dbReference>
<evidence type="ECO:0000256" key="2">
    <source>
        <dbReference type="ARBA" id="ARBA00022840"/>
    </source>
</evidence>
<keyword evidence="2" id="KW-0067">ATP-binding</keyword>
<proteinExistence type="predicted"/>
<evidence type="ECO:0000313" key="4">
    <source>
        <dbReference type="EMBL" id="VAW81364.1"/>
    </source>
</evidence>
<dbReference type="Gene3D" id="3.40.50.300">
    <property type="entry name" value="P-loop containing nucleotide triphosphate hydrolases"/>
    <property type="match status" value="1"/>
</dbReference>
<dbReference type="Pfam" id="PF00437">
    <property type="entry name" value="T2SSE"/>
    <property type="match status" value="1"/>
</dbReference>
<dbReference type="Gene3D" id="3.30.300.160">
    <property type="entry name" value="Type II secretion system, protein E, N-terminal domain"/>
    <property type="match status" value="1"/>
</dbReference>
<dbReference type="GO" id="GO:0005524">
    <property type="term" value="F:ATP binding"/>
    <property type="evidence" value="ECO:0007669"/>
    <property type="project" value="UniProtKB-KW"/>
</dbReference>
<dbReference type="AlphaFoldDB" id="A0A3B0ZJ84"/>
<accession>A0A3B0ZJ84</accession>
<gene>
    <name evidence="4" type="ORF">MNBD_GAMMA13-939</name>
</gene>
<dbReference type="InterPro" id="IPR007831">
    <property type="entry name" value="T2SS_GspE_N"/>
</dbReference>
<sequence length="570" mass="63873">MTVNAQRKCIRIGDLLLEHKYISDTQLQQALTEQKKSGRKLGRVLVEHGFIDEDKLLELLSEQLNIPYIDLSHFDFDPDLVNQLPETYARRYRALILKDIAGELLIGMGDPNDIFAYDELVRILKTPIQIACVKESDLLHNIDQLYQHADQLRSLAGEVGQDLTENAFDLHNLSIADSQSDAPVVRLIQTIFEDAVQANASDIHIEPDEDVLRIRWRIDGVLHETVMDDARIAAAVISRLKLMAEADISEKRLPQSGSFSLRVHDKNIDVRLATMPTQTGESVVMRLLDHSSAARQLHQLGMPDAVLERMRHIIHKPHGLVLVTGPTGSGKTTTLYAALIALNKPQKKIITVEDPVEYRLPRITQVQINHRIALDFARVLRTALRLDPDIMLVGEIRDLETGEIALRAALTGHLVLSTLHTNDAVSTAIRLVDMGLEPHLVAASTQAILAQRLIRKLCSNCKIAKRVDPCERSWIQNILGDTVDLDNFQESSGCNQCNHTGYHGRIGVYELLEMDYNLTDALRRNNPADFEKAARQQVGYRPLIDNALDYAFAGITSLAEVMRLSGVVEE</sequence>
<dbReference type="InterPro" id="IPR037257">
    <property type="entry name" value="T2SS_E_N_sf"/>
</dbReference>
<feature type="domain" description="Bacterial type II secretion system protein E" evidence="3">
    <location>
        <begin position="384"/>
        <end position="398"/>
    </location>
</feature>
<dbReference type="InterPro" id="IPR001482">
    <property type="entry name" value="T2SS/T4SS_dom"/>
</dbReference>
<evidence type="ECO:0000259" key="3">
    <source>
        <dbReference type="PROSITE" id="PS00662"/>
    </source>
</evidence>
<name>A0A3B0ZJ84_9ZZZZ</name>
<dbReference type="PROSITE" id="PS00662">
    <property type="entry name" value="T2SP_E"/>
    <property type="match status" value="1"/>
</dbReference>
<organism evidence="4">
    <name type="scientific">hydrothermal vent metagenome</name>
    <dbReference type="NCBI Taxonomy" id="652676"/>
    <lineage>
        <taxon>unclassified sequences</taxon>
        <taxon>metagenomes</taxon>
        <taxon>ecological metagenomes</taxon>
    </lineage>
</organism>
<dbReference type="Gene3D" id="3.30.450.90">
    <property type="match status" value="1"/>
</dbReference>
<dbReference type="Pfam" id="PF05157">
    <property type="entry name" value="MshEN"/>
    <property type="match status" value="1"/>
</dbReference>
<dbReference type="CDD" id="cd01129">
    <property type="entry name" value="PulE-GspE-like"/>
    <property type="match status" value="1"/>
</dbReference>
<evidence type="ECO:0000256" key="1">
    <source>
        <dbReference type="ARBA" id="ARBA00022741"/>
    </source>
</evidence>
<dbReference type="SUPFAM" id="SSF160246">
    <property type="entry name" value="EspE N-terminal domain-like"/>
    <property type="match status" value="1"/>
</dbReference>
<dbReference type="SMART" id="SM00382">
    <property type="entry name" value="AAA"/>
    <property type="match status" value="1"/>
</dbReference>
<dbReference type="FunFam" id="3.40.50.300:FF:000398">
    <property type="entry name" value="Type IV pilus assembly ATPase PilB"/>
    <property type="match status" value="1"/>
</dbReference>
<protein>
    <submittedName>
        <fullName evidence="4">MSHA biogenesis protein MshE</fullName>
    </submittedName>
</protein>
<keyword evidence="1" id="KW-0547">Nucleotide-binding</keyword>